<dbReference type="PROSITE" id="PS51354">
    <property type="entry name" value="GLUTAREDOXIN_2"/>
    <property type="match status" value="1"/>
</dbReference>
<dbReference type="EMBL" id="JN412590">
    <property type="protein sequence ID" value="AEL98056.1"/>
    <property type="molecule type" value="Genomic_DNA"/>
</dbReference>
<accession>G1JWQ8</accession>
<evidence type="ECO:0000313" key="3">
    <source>
        <dbReference type="Proteomes" id="UP000000698"/>
    </source>
</evidence>
<dbReference type="SUPFAM" id="SSF52833">
    <property type="entry name" value="Thioredoxin-like"/>
    <property type="match status" value="1"/>
</dbReference>
<evidence type="ECO:0000259" key="1">
    <source>
        <dbReference type="Pfam" id="PF00462"/>
    </source>
</evidence>
<proteinExistence type="predicted"/>
<organism evidence="2 3">
    <name type="scientific">Mycobacterium phage Eureka</name>
    <dbReference type="NCBI Taxonomy" id="2922993"/>
    <lineage>
        <taxon>Viruses</taxon>
        <taxon>Duplodnaviria</taxon>
        <taxon>Heunggongvirae</taxon>
        <taxon>Uroviricota</taxon>
        <taxon>Caudoviricetes</taxon>
        <taxon>Kostyavirus</taxon>
        <taxon>Kostyavirus eureka</taxon>
    </lineage>
</organism>
<gene>
    <name evidence="2" type="primary">38</name>
    <name evidence="2" type="ORF">EUREKA_38</name>
</gene>
<dbReference type="GeneID" id="40067039"/>
<dbReference type="CDD" id="cd02976">
    <property type="entry name" value="NrdH"/>
    <property type="match status" value="1"/>
</dbReference>
<keyword evidence="3" id="KW-1185">Reference proteome</keyword>
<feature type="domain" description="Glutaredoxin" evidence="1">
    <location>
        <begin position="4"/>
        <end position="58"/>
    </location>
</feature>
<reference evidence="2 3" key="1">
    <citation type="journal article" date="2012" name="J. Virol.">
        <title>Complete Genome Sequences of 138 Mycobacteriophages.</title>
        <authorList>
            <consortium name="the Science Education Alliance Phage Hunters Advancing Genomics and Evolutionary Science Program"/>
            <consortium name="the KwaZulu-Natal Research Institute for Tuberculosis and HIV Mycobacterial Genetics Course Students"/>
            <consortium name="the Phage Hunters Integrating Research and Education Program"/>
            <person name="Hatfull G.F."/>
        </authorList>
    </citation>
    <scope>NUCLEOTIDE SEQUENCE [LARGE SCALE GENOMIC DNA]</scope>
</reference>
<dbReference type="Pfam" id="PF00462">
    <property type="entry name" value="Glutaredoxin"/>
    <property type="match status" value="1"/>
</dbReference>
<protein>
    <recommendedName>
        <fullName evidence="1">Glutaredoxin domain-containing protein</fullName>
    </recommendedName>
</protein>
<name>G1JWQ8_9CAUD</name>
<dbReference type="InterPro" id="IPR002109">
    <property type="entry name" value="Glutaredoxin"/>
</dbReference>
<dbReference type="RefSeq" id="YP_009591578.1">
    <property type="nucleotide sequence ID" value="NC_041850.1"/>
</dbReference>
<sequence>MIRVTVYTKPECKPCEGTKKMLTKKGIEFEAVDVTEVPSAAKVVTDLGYAGVPVVVVDCGDEASWTWHGFAPSQIEKLAALQ</sequence>
<dbReference type="InterPro" id="IPR036249">
    <property type="entry name" value="Thioredoxin-like_sf"/>
</dbReference>
<evidence type="ECO:0000313" key="2">
    <source>
        <dbReference type="EMBL" id="AEL98056.1"/>
    </source>
</evidence>
<dbReference type="Proteomes" id="UP000000698">
    <property type="component" value="Segment"/>
</dbReference>
<dbReference type="Gene3D" id="3.40.30.10">
    <property type="entry name" value="Glutaredoxin"/>
    <property type="match status" value="1"/>
</dbReference>